<keyword evidence="3" id="KW-1185">Reference proteome</keyword>
<comment type="caution">
    <text evidence="2">The sequence shown here is derived from an EMBL/GenBank/DDBJ whole genome shotgun (WGS) entry which is preliminary data.</text>
</comment>
<dbReference type="GO" id="GO:0004622">
    <property type="term" value="F:phosphatidylcholine lysophospholipase activity"/>
    <property type="evidence" value="ECO:0007669"/>
    <property type="project" value="TreeGrafter"/>
</dbReference>
<organism evidence="2 3">
    <name type="scientific">Marinoscillum furvescens DSM 4134</name>
    <dbReference type="NCBI Taxonomy" id="1122208"/>
    <lineage>
        <taxon>Bacteria</taxon>
        <taxon>Pseudomonadati</taxon>
        <taxon>Bacteroidota</taxon>
        <taxon>Cytophagia</taxon>
        <taxon>Cytophagales</taxon>
        <taxon>Reichenbachiellaceae</taxon>
        <taxon>Marinoscillum</taxon>
    </lineage>
</organism>
<feature type="domain" description="SGNH hydrolase-type esterase" evidence="1">
    <location>
        <begin position="53"/>
        <end position="216"/>
    </location>
</feature>
<dbReference type="InterPro" id="IPR013830">
    <property type="entry name" value="SGNH_hydro"/>
</dbReference>
<dbReference type="SUPFAM" id="SSF52266">
    <property type="entry name" value="SGNH hydrolase"/>
    <property type="match status" value="1"/>
</dbReference>
<dbReference type="AlphaFoldDB" id="A0A3D9L6S5"/>
<proteinExistence type="predicted"/>
<dbReference type="PANTHER" id="PTHR30383:SF24">
    <property type="entry name" value="THIOESTERASE 1_PROTEASE 1_LYSOPHOSPHOLIPASE L1"/>
    <property type="match status" value="1"/>
</dbReference>
<dbReference type="Gene3D" id="3.40.50.1110">
    <property type="entry name" value="SGNH hydrolase"/>
    <property type="match status" value="1"/>
</dbReference>
<dbReference type="CDD" id="cd01822">
    <property type="entry name" value="Lysophospholipase_L1_like"/>
    <property type="match status" value="1"/>
</dbReference>
<dbReference type="OrthoDB" id="9786188at2"/>
<dbReference type="InterPro" id="IPR036514">
    <property type="entry name" value="SGNH_hydro_sf"/>
</dbReference>
<dbReference type="EMBL" id="QREG01000003">
    <property type="protein sequence ID" value="REE01581.1"/>
    <property type="molecule type" value="Genomic_DNA"/>
</dbReference>
<evidence type="ECO:0000259" key="1">
    <source>
        <dbReference type="Pfam" id="PF13472"/>
    </source>
</evidence>
<dbReference type="PANTHER" id="PTHR30383">
    <property type="entry name" value="THIOESTERASE 1/PROTEASE 1/LYSOPHOSPHOLIPASE L1"/>
    <property type="match status" value="1"/>
</dbReference>
<protein>
    <submittedName>
        <fullName evidence="2">Acyl-CoA thioesterase-1</fullName>
    </submittedName>
</protein>
<accession>A0A3D9L6S5</accession>
<dbReference type="InterPro" id="IPR051532">
    <property type="entry name" value="Ester_Hydrolysis_Enzymes"/>
</dbReference>
<sequence>MICIQYWQHLLWILFLGACTSSHQNKQMQEETTTTTEEKVVVEESADREVLLFFGNSITAGYQLDVEDAFPALIQDRLDSMGYSYQVVNAGLSGETTAGGLNRIDWVLQTIPDVFVLELGANDGLRGLDLKVTKQNLMAIIDKVRTANPEVKILLTGMLVPPNMGEAYAEEFRNIFPAVAEEKNTALMPFILKDVAGEPELNLEDGIHPTEEGHKILAKNIWPYLKPLLEKK</sequence>
<name>A0A3D9L6S5_MARFU</name>
<dbReference type="Pfam" id="PF13472">
    <property type="entry name" value="Lipase_GDSL_2"/>
    <property type="match status" value="1"/>
</dbReference>
<reference evidence="2 3" key="1">
    <citation type="submission" date="2018-07" db="EMBL/GenBank/DDBJ databases">
        <title>Genomic Encyclopedia of Type Strains, Phase IV (KMG-IV): sequencing the most valuable type-strain genomes for metagenomic binning, comparative biology and taxonomic classification.</title>
        <authorList>
            <person name="Goeker M."/>
        </authorList>
    </citation>
    <scope>NUCLEOTIDE SEQUENCE [LARGE SCALE GENOMIC DNA]</scope>
    <source>
        <strain evidence="2 3">DSM 4134</strain>
    </source>
</reference>
<dbReference type="Proteomes" id="UP000256779">
    <property type="component" value="Unassembled WGS sequence"/>
</dbReference>
<gene>
    <name evidence="2" type="ORF">C7460_10397</name>
</gene>
<evidence type="ECO:0000313" key="3">
    <source>
        <dbReference type="Proteomes" id="UP000256779"/>
    </source>
</evidence>
<evidence type="ECO:0000313" key="2">
    <source>
        <dbReference type="EMBL" id="REE01581.1"/>
    </source>
</evidence>